<dbReference type="Proteomes" id="UP000265566">
    <property type="component" value="Chromosome 4"/>
</dbReference>
<evidence type="ECO:0008006" key="3">
    <source>
        <dbReference type="Google" id="ProtNLM"/>
    </source>
</evidence>
<keyword evidence="1" id="KW-1133">Transmembrane helix</keyword>
<dbReference type="Gramene" id="rna26846">
    <property type="protein sequence ID" value="RHN64066.1"/>
    <property type="gene ID" value="gene26846"/>
</dbReference>
<feature type="transmembrane region" description="Helical" evidence="1">
    <location>
        <begin position="12"/>
        <end position="34"/>
    </location>
</feature>
<accession>A0A396IEQ2</accession>
<feature type="transmembrane region" description="Helical" evidence="1">
    <location>
        <begin position="40"/>
        <end position="59"/>
    </location>
</feature>
<keyword evidence="1" id="KW-0472">Membrane</keyword>
<evidence type="ECO:0000256" key="1">
    <source>
        <dbReference type="SAM" id="Phobius"/>
    </source>
</evidence>
<comment type="caution">
    <text evidence="2">The sequence shown here is derived from an EMBL/GenBank/DDBJ whole genome shotgun (WGS) entry which is preliminary data.</text>
</comment>
<evidence type="ECO:0000313" key="2">
    <source>
        <dbReference type="EMBL" id="RHN64066.1"/>
    </source>
</evidence>
<dbReference type="EMBL" id="PSQE01000004">
    <property type="protein sequence ID" value="RHN64066.1"/>
    <property type="molecule type" value="Genomic_DNA"/>
</dbReference>
<gene>
    <name evidence="2" type="ORF">MtrunA17_Chr4g0065121</name>
</gene>
<dbReference type="AlphaFoldDB" id="A0A396IEQ2"/>
<protein>
    <recommendedName>
        <fullName evidence="3">Transmembrane protein</fullName>
    </recommendedName>
</protein>
<proteinExistence type="predicted"/>
<reference evidence="2" key="1">
    <citation type="journal article" date="2018" name="Nat. Plants">
        <title>Whole-genome landscape of Medicago truncatula symbiotic genes.</title>
        <authorList>
            <person name="Pecrix Y."/>
            <person name="Gamas P."/>
            <person name="Carrere S."/>
        </authorList>
    </citation>
    <scope>NUCLEOTIDE SEQUENCE</scope>
    <source>
        <tissue evidence="2">Leaves</tissue>
    </source>
</reference>
<name>A0A396IEQ2_MEDTR</name>
<keyword evidence="1" id="KW-0812">Transmembrane</keyword>
<sequence length="62" mass="7761">MLQFSGSPRKSFFFFRLNTCFDLLIYFWFLFWFLNYKVFQFDPITFLPFTILVIYVSFFQKP</sequence>
<organism evidence="2">
    <name type="scientific">Medicago truncatula</name>
    <name type="common">Barrel medic</name>
    <name type="synonym">Medicago tribuloides</name>
    <dbReference type="NCBI Taxonomy" id="3880"/>
    <lineage>
        <taxon>Eukaryota</taxon>
        <taxon>Viridiplantae</taxon>
        <taxon>Streptophyta</taxon>
        <taxon>Embryophyta</taxon>
        <taxon>Tracheophyta</taxon>
        <taxon>Spermatophyta</taxon>
        <taxon>Magnoliopsida</taxon>
        <taxon>eudicotyledons</taxon>
        <taxon>Gunneridae</taxon>
        <taxon>Pentapetalae</taxon>
        <taxon>rosids</taxon>
        <taxon>fabids</taxon>
        <taxon>Fabales</taxon>
        <taxon>Fabaceae</taxon>
        <taxon>Papilionoideae</taxon>
        <taxon>50 kb inversion clade</taxon>
        <taxon>NPAAA clade</taxon>
        <taxon>Hologalegina</taxon>
        <taxon>IRL clade</taxon>
        <taxon>Trifolieae</taxon>
        <taxon>Medicago</taxon>
    </lineage>
</organism>